<dbReference type="EMBL" id="ODYU01001490">
    <property type="protein sequence ID" value="SOQ37763.1"/>
    <property type="molecule type" value="Genomic_DNA"/>
</dbReference>
<dbReference type="InterPro" id="IPR017331">
    <property type="entry name" value="Peptidoglycan_recognition"/>
</dbReference>
<dbReference type="FunFam" id="3.40.80.10:FF:000001">
    <property type="entry name" value="Peptidoglycan recognition protein 1"/>
    <property type="match status" value="1"/>
</dbReference>
<name>A0A2H1VA87_SPOFR</name>
<evidence type="ECO:0000313" key="12">
    <source>
        <dbReference type="EMBL" id="SOQ37763.1"/>
    </source>
</evidence>
<evidence type="ECO:0000256" key="9">
    <source>
        <dbReference type="SAM" id="SignalP"/>
    </source>
</evidence>
<dbReference type="InterPro" id="IPR015510">
    <property type="entry name" value="PGRP"/>
</dbReference>
<feature type="signal peptide" evidence="9">
    <location>
        <begin position="1"/>
        <end position="19"/>
    </location>
</feature>
<feature type="domain" description="Peptidoglycan recognition protein family" evidence="11">
    <location>
        <begin position="33"/>
        <end position="176"/>
    </location>
</feature>
<dbReference type="InterPro" id="IPR006619">
    <property type="entry name" value="PGRP_domain_met/bac"/>
</dbReference>
<comment type="similarity">
    <text evidence="1 7">Belongs to the N-acetylmuramoyl-L-alanine amidase 2 family.</text>
</comment>
<keyword evidence="4 9" id="KW-0732">Signal</keyword>
<dbReference type="CDD" id="cd06583">
    <property type="entry name" value="PGRP"/>
    <property type="match status" value="1"/>
</dbReference>
<dbReference type="PANTHER" id="PTHR11022">
    <property type="entry name" value="PEPTIDOGLYCAN RECOGNITION PROTEIN"/>
    <property type="match status" value="1"/>
</dbReference>
<gene>
    <name evidence="12" type="ORF">SFRICE_002125</name>
</gene>
<evidence type="ECO:0000256" key="3">
    <source>
        <dbReference type="ARBA" id="ARBA00022588"/>
    </source>
</evidence>
<protein>
    <recommendedName>
        <fullName evidence="7">Peptidoglycan-recognition protein</fullName>
    </recommendedName>
</protein>
<feature type="domain" description="N-acetylmuramoyl-L-alanine amidase" evidence="10">
    <location>
        <begin position="45"/>
        <end position="182"/>
    </location>
</feature>
<reference evidence="12" key="1">
    <citation type="submission" date="2016-07" db="EMBL/GenBank/DDBJ databases">
        <authorList>
            <person name="Bretaudeau A."/>
        </authorList>
    </citation>
    <scope>NUCLEOTIDE SEQUENCE</scope>
    <source>
        <strain evidence="12">Rice</strain>
        <tissue evidence="12">Whole body</tissue>
    </source>
</reference>
<dbReference type="InterPro" id="IPR036505">
    <property type="entry name" value="Amidase/PGRP_sf"/>
</dbReference>
<evidence type="ECO:0000256" key="5">
    <source>
        <dbReference type="ARBA" id="ARBA00022859"/>
    </source>
</evidence>
<dbReference type="SUPFAM" id="SSF55846">
    <property type="entry name" value="N-acetylmuramoyl-L-alanine amidase-like"/>
    <property type="match status" value="1"/>
</dbReference>
<dbReference type="SMART" id="SM00644">
    <property type="entry name" value="Ami_2"/>
    <property type="match status" value="1"/>
</dbReference>
<dbReference type="PANTHER" id="PTHR11022:SF77">
    <property type="entry name" value="PEPTIDOGLYCAN-RECOGNITION PROTEIN LB"/>
    <property type="match status" value="1"/>
</dbReference>
<dbReference type="InterPro" id="IPR002502">
    <property type="entry name" value="Amidase_domain"/>
</dbReference>
<dbReference type="AlphaFoldDB" id="A0A2H1VA87"/>
<dbReference type="Gene3D" id="3.40.80.10">
    <property type="entry name" value="Peptidoglycan recognition protein-like"/>
    <property type="match status" value="1"/>
</dbReference>
<organism evidence="12">
    <name type="scientific">Spodoptera frugiperda</name>
    <name type="common">Fall armyworm</name>
    <dbReference type="NCBI Taxonomy" id="7108"/>
    <lineage>
        <taxon>Eukaryota</taxon>
        <taxon>Metazoa</taxon>
        <taxon>Ecdysozoa</taxon>
        <taxon>Arthropoda</taxon>
        <taxon>Hexapoda</taxon>
        <taxon>Insecta</taxon>
        <taxon>Pterygota</taxon>
        <taxon>Neoptera</taxon>
        <taxon>Endopterygota</taxon>
        <taxon>Lepidoptera</taxon>
        <taxon>Glossata</taxon>
        <taxon>Ditrysia</taxon>
        <taxon>Noctuoidea</taxon>
        <taxon>Noctuidae</taxon>
        <taxon>Amphipyrinae</taxon>
        <taxon>Spodoptera</taxon>
    </lineage>
</organism>
<evidence type="ECO:0000256" key="6">
    <source>
        <dbReference type="ARBA" id="ARBA00023157"/>
    </source>
</evidence>
<dbReference type="SMART" id="SM00701">
    <property type="entry name" value="PGRP"/>
    <property type="match status" value="1"/>
</dbReference>
<keyword evidence="6" id="KW-1015">Disulfide bond</keyword>
<proteinExistence type="inferred from homology"/>
<dbReference type="GO" id="GO:0009253">
    <property type="term" value="P:peptidoglycan catabolic process"/>
    <property type="evidence" value="ECO:0007669"/>
    <property type="project" value="InterPro"/>
</dbReference>
<evidence type="ECO:0000256" key="8">
    <source>
        <dbReference type="PIRSR" id="PIRSR037945-1"/>
    </source>
</evidence>
<dbReference type="PIRSF" id="PIRSF037945">
    <property type="entry name" value="PGRPs"/>
    <property type="match status" value="1"/>
</dbReference>
<evidence type="ECO:0000256" key="7">
    <source>
        <dbReference type="PIRNR" id="PIRNR037945"/>
    </source>
</evidence>
<evidence type="ECO:0000256" key="4">
    <source>
        <dbReference type="ARBA" id="ARBA00022729"/>
    </source>
</evidence>
<dbReference type="GO" id="GO:0008270">
    <property type="term" value="F:zinc ion binding"/>
    <property type="evidence" value="ECO:0007669"/>
    <property type="project" value="InterPro"/>
</dbReference>
<feature type="disulfide bond" evidence="8">
    <location>
        <begin position="70"/>
        <end position="76"/>
    </location>
</feature>
<comment type="subunit">
    <text evidence="2">Monomer.</text>
</comment>
<feature type="chain" id="PRO_5013682049" description="Peptidoglycan-recognition protein" evidence="9">
    <location>
        <begin position="20"/>
        <end position="199"/>
    </location>
</feature>
<evidence type="ECO:0000259" key="11">
    <source>
        <dbReference type="SMART" id="SM00701"/>
    </source>
</evidence>
<dbReference type="GO" id="GO:0008745">
    <property type="term" value="F:N-acetylmuramoyl-L-alanine amidase activity"/>
    <property type="evidence" value="ECO:0007669"/>
    <property type="project" value="InterPro"/>
</dbReference>
<keyword evidence="3 7" id="KW-0399">Innate immunity</keyword>
<evidence type="ECO:0000256" key="2">
    <source>
        <dbReference type="ARBA" id="ARBA00011245"/>
    </source>
</evidence>
<accession>A0A2H1VA87</accession>
<keyword evidence="5 7" id="KW-0391">Immunity</keyword>
<evidence type="ECO:0000259" key="10">
    <source>
        <dbReference type="SMART" id="SM00644"/>
    </source>
</evidence>
<dbReference type="GO" id="GO:0045087">
    <property type="term" value="P:innate immune response"/>
    <property type="evidence" value="ECO:0007669"/>
    <property type="project" value="UniProtKB-KW"/>
</dbReference>
<dbReference type="Pfam" id="PF01510">
    <property type="entry name" value="Amidase_2"/>
    <property type="match status" value="1"/>
</dbReference>
<sequence length="199" mass="21940">MANLIQIFIACACVLAVSAIPYGKSRNAYSYPFNFVCRDSWGARPPNGSTPLSLPVPFVVVHHSYIPPDCDTEDACKHNMRLMQDMHQIQNGWQDIGYNFAVGGEGSVYEGRGWESVGAHAVSYNVKSIGICMIGDFVEKLPPQAQLESLQKLIATGVELGYISRDYKLIGHRQVSATECPGQALFNEISTWDHFTPAL</sequence>
<evidence type="ECO:0000256" key="1">
    <source>
        <dbReference type="ARBA" id="ARBA00007553"/>
    </source>
</evidence>
<dbReference type="GO" id="GO:0042834">
    <property type="term" value="F:peptidoglycan binding"/>
    <property type="evidence" value="ECO:0007669"/>
    <property type="project" value="InterPro"/>
</dbReference>